<gene>
    <name evidence="2" type="ORF">ACFONP_00795</name>
</gene>
<keyword evidence="1" id="KW-1133">Transmembrane helix</keyword>
<organism evidence="2 3">
    <name type="scientific">Parvularcula lutaonensis</name>
    <dbReference type="NCBI Taxonomy" id="491923"/>
    <lineage>
        <taxon>Bacteria</taxon>
        <taxon>Pseudomonadati</taxon>
        <taxon>Pseudomonadota</taxon>
        <taxon>Alphaproteobacteria</taxon>
        <taxon>Parvularculales</taxon>
        <taxon>Parvularculaceae</taxon>
        <taxon>Parvularcula</taxon>
    </lineage>
</organism>
<keyword evidence="1" id="KW-0472">Membrane</keyword>
<dbReference type="RefSeq" id="WP_189571933.1">
    <property type="nucleotide sequence ID" value="NZ_BMXU01000001.1"/>
</dbReference>
<name>A0ABV7M8J5_9PROT</name>
<reference evidence="3" key="1">
    <citation type="journal article" date="2019" name="Int. J. Syst. Evol. Microbiol.">
        <title>The Global Catalogue of Microorganisms (GCM) 10K type strain sequencing project: providing services to taxonomists for standard genome sequencing and annotation.</title>
        <authorList>
            <consortium name="The Broad Institute Genomics Platform"/>
            <consortium name="The Broad Institute Genome Sequencing Center for Infectious Disease"/>
            <person name="Wu L."/>
            <person name="Ma J."/>
        </authorList>
    </citation>
    <scope>NUCLEOTIDE SEQUENCE [LARGE SCALE GENOMIC DNA]</scope>
    <source>
        <strain evidence="3">KCTC 22245</strain>
    </source>
</reference>
<dbReference type="EMBL" id="JBHRVA010000002">
    <property type="protein sequence ID" value="MFC3301267.1"/>
    <property type="molecule type" value="Genomic_DNA"/>
</dbReference>
<feature type="transmembrane region" description="Helical" evidence="1">
    <location>
        <begin position="108"/>
        <end position="129"/>
    </location>
</feature>
<evidence type="ECO:0000256" key="1">
    <source>
        <dbReference type="SAM" id="Phobius"/>
    </source>
</evidence>
<keyword evidence="1" id="KW-0812">Transmembrane</keyword>
<evidence type="ECO:0000313" key="2">
    <source>
        <dbReference type="EMBL" id="MFC3301267.1"/>
    </source>
</evidence>
<protein>
    <recommendedName>
        <fullName evidence="4">Integral membrane protein</fullName>
    </recommendedName>
</protein>
<comment type="caution">
    <text evidence="2">The sequence shown here is derived from an EMBL/GenBank/DDBJ whole genome shotgun (WGS) entry which is preliminary data.</text>
</comment>
<feature type="transmembrane region" description="Helical" evidence="1">
    <location>
        <begin position="42"/>
        <end position="60"/>
    </location>
</feature>
<dbReference type="Proteomes" id="UP001595607">
    <property type="component" value="Unassembled WGS sequence"/>
</dbReference>
<accession>A0ABV7M8J5</accession>
<keyword evidence="3" id="KW-1185">Reference proteome</keyword>
<feature type="transmembrane region" description="Helical" evidence="1">
    <location>
        <begin position="168"/>
        <end position="190"/>
    </location>
</feature>
<feature type="transmembrane region" description="Helical" evidence="1">
    <location>
        <begin position="216"/>
        <end position="235"/>
    </location>
</feature>
<feature type="transmembrane region" description="Helical" evidence="1">
    <location>
        <begin position="67"/>
        <end position="88"/>
    </location>
</feature>
<sequence>MADTPIARRAFMMIGASLLLAMGSMASGFEWRSFGTEPGELPLSIFLGLNALTFVLAGQVTKRNPFLAFNVAFPASIACLFVGGAPFFLDYPEGSEAARGGITGEHVWALALFAQGLVGFAPSLAMIIFRKPGLAQGSGMSVDEAAEAFSGIDEDDPPTFSMLTPFGYALLTPAAMVAFCVGAAGVTLLIDRQFDEIILPASQYLADYAEIFSDDAIIILIVFGSMAYFAAGWDTDSLREAPLRKTLKIGHSSFKTVHC</sequence>
<evidence type="ECO:0000313" key="3">
    <source>
        <dbReference type="Proteomes" id="UP001595607"/>
    </source>
</evidence>
<evidence type="ECO:0008006" key="4">
    <source>
        <dbReference type="Google" id="ProtNLM"/>
    </source>
</evidence>
<proteinExistence type="predicted"/>